<dbReference type="Pfam" id="PF04149">
    <property type="entry name" value="DUF397"/>
    <property type="match status" value="2"/>
</dbReference>
<organism evidence="2 3">
    <name type="scientific">Streptomyces kunmingensis</name>
    <dbReference type="NCBI Taxonomy" id="68225"/>
    <lineage>
        <taxon>Bacteria</taxon>
        <taxon>Bacillati</taxon>
        <taxon>Actinomycetota</taxon>
        <taxon>Actinomycetes</taxon>
        <taxon>Kitasatosporales</taxon>
        <taxon>Streptomycetaceae</taxon>
        <taxon>Streptomyces</taxon>
    </lineage>
</organism>
<dbReference type="RefSeq" id="WP_324775275.1">
    <property type="nucleotide sequence ID" value="NZ_BAAATS010000019.1"/>
</dbReference>
<evidence type="ECO:0000259" key="1">
    <source>
        <dbReference type="Pfam" id="PF04149"/>
    </source>
</evidence>
<comment type="caution">
    <text evidence="2">The sequence shown here is derived from an EMBL/GenBank/DDBJ whole genome shotgun (WGS) entry which is preliminary data.</text>
</comment>
<reference evidence="2 3" key="1">
    <citation type="submission" date="2022-10" db="EMBL/GenBank/DDBJ databases">
        <authorList>
            <person name="Xie J."/>
            <person name="Shen N."/>
        </authorList>
    </citation>
    <scope>NUCLEOTIDE SEQUENCE [LARGE SCALE GENOMIC DNA]</scope>
    <source>
        <strain evidence="2 3">DSM 41681</strain>
    </source>
</reference>
<dbReference type="EMBL" id="JAOZYB010000353">
    <property type="protein sequence ID" value="MEB3966221.1"/>
    <property type="molecule type" value="Genomic_DNA"/>
</dbReference>
<evidence type="ECO:0000313" key="2">
    <source>
        <dbReference type="EMBL" id="MEB3966221.1"/>
    </source>
</evidence>
<dbReference type="InterPro" id="IPR007278">
    <property type="entry name" value="DUF397"/>
</dbReference>
<accession>A0ABU6CNC5</accession>
<gene>
    <name evidence="2" type="ORF">OKJ48_39245</name>
</gene>
<evidence type="ECO:0000313" key="3">
    <source>
        <dbReference type="Proteomes" id="UP001352223"/>
    </source>
</evidence>
<name>A0ABU6CNC5_9ACTN</name>
<feature type="domain" description="DUF397" evidence="1">
    <location>
        <begin position="10"/>
        <end position="28"/>
    </location>
</feature>
<protein>
    <submittedName>
        <fullName evidence="2">DUF397 domain-containing protein</fullName>
    </submittedName>
</protein>
<keyword evidence="3" id="KW-1185">Reference proteome</keyword>
<sequence>MNTAAPMELGWFKSSYSGDNGGNCLEVACDWRKSTYSSSEGGNCLEVATHPTAIHIRDSKNNPSTGAVLTVTPDTWTAFLRTHVARP</sequence>
<dbReference type="Proteomes" id="UP001352223">
    <property type="component" value="Unassembled WGS sequence"/>
</dbReference>
<proteinExistence type="predicted"/>
<feature type="domain" description="DUF397" evidence="1">
    <location>
        <begin position="30"/>
        <end position="81"/>
    </location>
</feature>